<protein>
    <submittedName>
        <fullName evidence="2">Uncharacterized protein</fullName>
    </submittedName>
</protein>
<feature type="compositionally biased region" description="Basic residues" evidence="1">
    <location>
        <begin position="12"/>
        <end position="24"/>
    </location>
</feature>
<keyword evidence="3" id="KW-1185">Reference proteome</keyword>
<evidence type="ECO:0000313" key="2">
    <source>
        <dbReference type="EMBL" id="KAK8966857.1"/>
    </source>
</evidence>
<organism evidence="2 3">
    <name type="scientific">Platanthera guangdongensis</name>
    <dbReference type="NCBI Taxonomy" id="2320717"/>
    <lineage>
        <taxon>Eukaryota</taxon>
        <taxon>Viridiplantae</taxon>
        <taxon>Streptophyta</taxon>
        <taxon>Embryophyta</taxon>
        <taxon>Tracheophyta</taxon>
        <taxon>Spermatophyta</taxon>
        <taxon>Magnoliopsida</taxon>
        <taxon>Liliopsida</taxon>
        <taxon>Asparagales</taxon>
        <taxon>Orchidaceae</taxon>
        <taxon>Orchidoideae</taxon>
        <taxon>Orchideae</taxon>
        <taxon>Orchidinae</taxon>
        <taxon>Platanthera</taxon>
    </lineage>
</organism>
<sequence length="96" mass="11161">MDEFPNSVEASKKRKDKGKSKTTNKKTMSSTMDEIAETLLIIGHCMMDPPSIKISLFLYTIPEAIAELKKYLKVMEESNFDLYDYCTMFLREKHNQ</sequence>
<dbReference type="EMBL" id="JBBWWR010000005">
    <property type="protein sequence ID" value="KAK8966857.1"/>
    <property type="molecule type" value="Genomic_DNA"/>
</dbReference>
<proteinExistence type="predicted"/>
<dbReference type="Proteomes" id="UP001412067">
    <property type="component" value="Unassembled WGS sequence"/>
</dbReference>
<accession>A0ABR2MRM5</accession>
<name>A0ABR2MRM5_9ASPA</name>
<evidence type="ECO:0000256" key="1">
    <source>
        <dbReference type="SAM" id="MobiDB-lite"/>
    </source>
</evidence>
<feature type="region of interest" description="Disordered" evidence="1">
    <location>
        <begin position="1"/>
        <end position="29"/>
    </location>
</feature>
<evidence type="ECO:0000313" key="3">
    <source>
        <dbReference type="Proteomes" id="UP001412067"/>
    </source>
</evidence>
<gene>
    <name evidence="2" type="ORF">KSP40_PGU004113</name>
</gene>
<comment type="caution">
    <text evidence="2">The sequence shown here is derived from an EMBL/GenBank/DDBJ whole genome shotgun (WGS) entry which is preliminary data.</text>
</comment>
<reference evidence="2 3" key="1">
    <citation type="journal article" date="2022" name="Nat. Plants">
        <title>Genomes of leafy and leafless Platanthera orchids illuminate the evolution of mycoheterotrophy.</title>
        <authorList>
            <person name="Li M.H."/>
            <person name="Liu K.W."/>
            <person name="Li Z."/>
            <person name="Lu H.C."/>
            <person name="Ye Q.L."/>
            <person name="Zhang D."/>
            <person name="Wang J.Y."/>
            <person name="Li Y.F."/>
            <person name="Zhong Z.M."/>
            <person name="Liu X."/>
            <person name="Yu X."/>
            <person name="Liu D.K."/>
            <person name="Tu X.D."/>
            <person name="Liu B."/>
            <person name="Hao Y."/>
            <person name="Liao X.Y."/>
            <person name="Jiang Y.T."/>
            <person name="Sun W.H."/>
            <person name="Chen J."/>
            <person name="Chen Y.Q."/>
            <person name="Ai Y."/>
            <person name="Zhai J.W."/>
            <person name="Wu S.S."/>
            <person name="Zhou Z."/>
            <person name="Hsiao Y.Y."/>
            <person name="Wu W.L."/>
            <person name="Chen Y.Y."/>
            <person name="Lin Y.F."/>
            <person name="Hsu J.L."/>
            <person name="Li C.Y."/>
            <person name="Wang Z.W."/>
            <person name="Zhao X."/>
            <person name="Zhong W.Y."/>
            <person name="Ma X.K."/>
            <person name="Ma L."/>
            <person name="Huang J."/>
            <person name="Chen G.Z."/>
            <person name="Huang M.Z."/>
            <person name="Huang L."/>
            <person name="Peng D.H."/>
            <person name="Luo Y.B."/>
            <person name="Zou S.Q."/>
            <person name="Chen S.P."/>
            <person name="Lan S."/>
            <person name="Tsai W.C."/>
            <person name="Van de Peer Y."/>
            <person name="Liu Z.J."/>
        </authorList>
    </citation>
    <scope>NUCLEOTIDE SEQUENCE [LARGE SCALE GENOMIC DNA]</scope>
    <source>
        <strain evidence="2">Lor288</strain>
    </source>
</reference>